<gene>
    <name evidence="2" type="ORF">SAMN05216464_11320</name>
</gene>
<dbReference type="EMBL" id="FNAI01000013">
    <property type="protein sequence ID" value="SDF11746.1"/>
    <property type="molecule type" value="Genomic_DNA"/>
</dbReference>
<dbReference type="OrthoDB" id="767471at2"/>
<sequence>MTWTSFAVILLLCYLAYYGLNLLFDLVIHKPPAAEYAAHEELVFQESFPPQQIAYQAEEPLVSDAEAETPATAISSGPVHGTGAVGILQLLSLAKDDLIEYTKAIPY</sequence>
<keyword evidence="1" id="KW-0812">Transmembrane</keyword>
<feature type="transmembrane region" description="Helical" evidence="1">
    <location>
        <begin position="6"/>
        <end position="24"/>
    </location>
</feature>
<dbReference type="Proteomes" id="UP000199072">
    <property type="component" value="Unassembled WGS sequence"/>
</dbReference>
<evidence type="ECO:0000256" key="1">
    <source>
        <dbReference type="SAM" id="Phobius"/>
    </source>
</evidence>
<name>A0A1G7IGT8_9SPHI</name>
<dbReference type="AlphaFoldDB" id="A0A1G7IGT8"/>
<reference evidence="2 3" key="1">
    <citation type="submission" date="2016-10" db="EMBL/GenBank/DDBJ databases">
        <authorList>
            <person name="de Groot N.N."/>
        </authorList>
    </citation>
    <scope>NUCLEOTIDE SEQUENCE [LARGE SCALE GENOMIC DNA]</scope>
    <source>
        <strain evidence="2 3">47C3B</strain>
    </source>
</reference>
<proteinExistence type="predicted"/>
<dbReference type="RefSeq" id="WP_143014221.1">
    <property type="nucleotide sequence ID" value="NZ_FNAI01000013.1"/>
</dbReference>
<keyword evidence="1" id="KW-0472">Membrane</keyword>
<keyword evidence="3" id="KW-1185">Reference proteome</keyword>
<dbReference type="STRING" id="1391627.SAMN05216464_11320"/>
<organism evidence="2 3">
    <name type="scientific">Mucilaginibacter pineti</name>
    <dbReference type="NCBI Taxonomy" id="1391627"/>
    <lineage>
        <taxon>Bacteria</taxon>
        <taxon>Pseudomonadati</taxon>
        <taxon>Bacteroidota</taxon>
        <taxon>Sphingobacteriia</taxon>
        <taxon>Sphingobacteriales</taxon>
        <taxon>Sphingobacteriaceae</taxon>
        <taxon>Mucilaginibacter</taxon>
    </lineage>
</organism>
<keyword evidence="1" id="KW-1133">Transmembrane helix</keyword>
<evidence type="ECO:0000313" key="3">
    <source>
        <dbReference type="Proteomes" id="UP000199072"/>
    </source>
</evidence>
<accession>A0A1G7IGT8</accession>
<protein>
    <submittedName>
        <fullName evidence="2">Uncharacterized protein</fullName>
    </submittedName>
</protein>
<evidence type="ECO:0000313" key="2">
    <source>
        <dbReference type="EMBL" id="SDF11746.1"/>
    </source>
</evidence>